<evidence type="ECO:0000313" key="6">
    <source>
        <dbReference type="EMBL" id="NYJ22625.1"/>
    </source>
</evidence>
<dbReference type="Proteomes" id="UP000578352">
    <property type="component" value="Unassembled WGS sequence"/>
</dbReference>
<evidence type="ECO:0000259" key="5">
    <source>
        <dbReference type="PROSITE" id="PS50043"/>
    </source>
</evidence>
<dbReference type="PANTHER" id="PTHR44688:SF16">
    <property type="entry name" value="DNA-BINDING TRANSCRIPTIONAL ACTIVATOR DEVR_DOSR"/>
    <property type="match status" value="1"/>
</dbReference>
<dbReference type="CDD" id="cd06170">
    <property type="entry name" value="LuxR_C_like"/>
    <property type="match status" value="1"/>
</dbReference>
<evidence type="ECO:0000313" key="7">
    <source>
        <dbReference type="Proteomes" id="UP000578352"/>
    </source>
</evidence>
<evidence type="ECO:0000256" key="4">
    <source>
        <dbReference type="SAM" id="MobiDB-lite"/>
    </source>
</evidence>
<proteinExistence type="predicted"/>
<evidence type="ECO:0000256" key="1">
    <source>
        <dbReference type="ARBA" id="ARBA00023015"/>
    </source>
</evidence>
<gene>
    <name evidence="6" type="ORF">HNR13_000912</name>
</gene>
<dbReference type="InterPro" id="IPR000792">
    <property type="entry name" value="Tscrpt_reg_LuxR_C"/>
</dbReference>
<organism evidence="6 7">
    <name type="scientific">Leifsonia shinshuensis</name>
    <dbReference type="NCBI Taxonomy" id="150026"/>
    <lineage>
        <taxon>Bacteria</taxon>
        <taxon>Bacillati</taxon>
        <taxon>Actinomycetota</taxon>
        <taxon>Actinomycetes</taxon>
        <taxon>Micrococcales</taxon>
        <taxon>Microbacteriaceae</taxon>
        <taxon>Leifsonia</taxon>
    </lineage>
</organism>
<keyword evidence="1" id="KW-0805">Transcription regulation</keyword>
<dbReference type="SMART" id="SM00421">
    <property type="entry name" value="HTH_LUXR"/>
    <property type="match status" value="1"/>
</dbReference>
<dbReference type="RefSeq" id="WP_179604652.1">
    <property type="nucleotide sequence ID" value="NZ_BAABEH010000001.1"/>
</dbReference>
<dbReference type="PANTHER" id="PTHR44688">
    <property type="entry name" value="DNA-BINDING TRANSCRIPTIONAL ACTIVATOR DEVR_DOSR"/>
    <property type="match status" value="1"/>
</dbReference>
<dbReference type="EMBL" id="JACCFL010000001">
    <property type="protein sequence ID" value="NYJ22625.1"/>
    <property type="molecule type" value="Genomic_DNA"/>
</dbReference>
<comment type="caution">
    <text evidence="6">The sequence shown here is derived from an EMBL/GenBank/DDBJ whole genome shotgun (WGS) entry which is preliminary data.</text>
</comment>
<name>A0A853CVN2_9MICO</name>
<dbReference type="AlphaFoldDB" id="A0A853CVN2"/>
<sequence length="542" mass="57672">MVSDRHDDLADDVDVHRGSGPGLPDEVDDAVAALPSLISRGDLAAANALVRRFWFELLRSHGDELRVALDAIPAAALRDHPLLTMMLGICYNGVPHKRARALRYFATAVRAARSGRPALDAVDRALILVSESAVYRLVGRPARGVKPAHSAIRILDGMSSAELEAVSSLPRVYSQAGVSLYYGGDLNGALAAFESGLAESMDKRSSDGFGNLAMLAGIRALRGELHEARVYIELAHSPEWSDDQRSMYTGTFYRIAEAISALEEFDPVAARAHLSAMVNDPRTIEHWITIATTEALAALLSGRPGEGLSRLDAVAGSRSEGRSAAARGRLSATRALLQLALGARDAAGVILHRDASPGPDRHIAQARVELVAGRSGSALRELGKIAGDDLPPRAVAEAMTIEAAALLRLPSSVRSTGVVEHLGSLLEHTGLRMPLALVPPADFGRLRAALVEQGFGGVFEGRDIRSVLAETTPATILSEREQVVLAALLRHSSPTGIAAELVVSVNTVKTQLRSIYRKLGVSSRDEAIAVALDRHLLADRDG</sequence>
<evidence type="ECO:0000256" key="3">
    <source>
        <dbReference type="ARBA" id="ARBA00023163"/>
    </source>
</evidence>
<keyword evidence="2" id="KW-0238">DNA-binding</keyword>
<feature type="domain" description="HTH luxR-type" evidence="5">
    <location>
        <begin position="470"/>
        <end position="535"/>
    </location>
</feature>
<reference evidence="6 7" key="1">
    <citation type="submission" date="2020-07" db="EMBL/GenBank/DDBJ databases">
        <title>Sequencing the genomes of 1000 actinobacteria strains.</title>
        <authorList>
            <person name="Klenk H.-P."/>
        </authorList>
    </citation>
    <scope>NUCLEOTIDE SEQUENCE [LARGE SCALE GENOMIC DNA]</scope>
    <source>
        <strain evidence="6 7">DSM 15165</strain>
    </source>
</reference>
<dbReference type="Pfam" id="PF00196">
    <property type="entry name" value="GerE"/>
    <property type="match status" value="1"/>
</dbReference>
<keyword evidence="3" id="KW-0804">Transcription</keyword>
<accession>A0A853CVN2</accession>
<dbReference type="PROSITE" id="PS50043">
    <property type="entry name" value="HTH_LUXR_2"/>
    <property type="match status" value="1"/>
</dbReference>
<feature type="compositionally biased region" description="Basic and acidic residues" evidence="4">
    <location>
        <begin position="1"/>
        <end position="17"/>
    </location>
</feature>
<dbReference type="InterPro" id="IPR036388">
    <property type="entry name" value="WH-like_DNA-bd_sf"/>
</dbReference>
<dbReference type="GO" id="GO:0006355">
    <property type="term" value="P:regulation of DNA-templated transcription"/>
    <property type="evidence" value="ECO:0007669"/>
    <property type="project" value="InterPro"/>
</dbReference>
<dbReference type="SUPFAM" id="SSF46894">
    <property type="entry name" value="C-terminal effector domain of the bipartite response regulators"/>
    <property type="match status" value="1"/>
</dbReference>
<protein>
    <submittedName>
        <fullName evidence="6">LuxR family maltose regulon positive regulatory protein</fullName>
    </submittedName>
</protein>
<evidence type="ECO:0000256" key="2">
    <source>
        <dbReference type="ARBA" id="ARBA00023125"/>
    </source>
</evidence>
<dbReference type="Gene3D" id="1.10.10.10">
    <property type="entry name" value="Winged helix-like DNA-binding domain superfamily/Winged helix DNA-binding domain"/>
    <property type="match status" value="1"/>
</dbReference>
<feature type="region of interest" description="Disordered" evidence="4">
    <location>
        <begin position="1"/>
        <end position="24"/>
    </location>
</feature>
<dbReference type="InterPro" id="IPR016032">
    <property type="entry name" value="Sig_transdc_resp-reg_C-effctor"/>
</dbReference>
<dbReference type="GO" id="GO:0003677">
    <property type="term" value="F:DNA binding"/>
    <property type="evidence" value="ECO:0007669"/>
    <property type="project" value="UniProtKB-KW"/>
</dbReference>